<keyword evidence="3" id="KW-1185">Reference proteome</keyword>
<evidence type="ECO:0008006" key="4">
    <source>
        <dbReference type="Google" id="ProtNLM"/>
    </source>
</evidence>
<comment type="caution">
    <text evidence="2">The sequence shown here is derived from an EMBL/GenBank/DDBJ whole genome shotgun (WGS) entry which is preliminary data.</text>
</comment>
<dbReference type="AlphaFoldDB" id="A0A1W0WNV8"/>
<dbReference type="PANTHER" id="PTHR19316:SF18">
    <property type="entry name" value="HSP70-BINDING PROTEIN 1"/>
    <property type="match status" value="1"/>
</dbReference>
<dbReference type="InterPro" id="IPR016024">
    <property type="entry name" value="ARM-type_fold"/>
</dbReference>
<dbReference type="GO" id="GO:0000774">
    <property type="term" value="F:adenyl-nucleotide exchange factor activity"/>
    <property type="evidence" value="ECO:0007669"/>
    <property type="project" value="TreeGrafter"/>
</dbReference>
<gene>
    <name evidence="2" type="ORF">BV898_09070</name>
</gene>
<dbReference type="InterPro" id="IPR011989">
    <property type="entry name" value="ARM-like"/>
</dbReference>
<feature type="region of interest" description="Disordered" evidence="1">
    <location>
        <begin position="1"/>
        <end position="58"/>
    </location>
</feature>
<dbReference type="Proteomes" id="UP000192578">
    <property type="component" value="Unassembled WGS sequence"/>
</dbReference>
<dbReference type="SUPFAM" id="SSF48371">
    <property type="entry name" value="ARM repeat"/>
    <property type="match status" value="1"/>
</dbReference>
<proteinExistence type="predicted"/>
<feature type="region of interest" description="Disordered" evidence="1">
    <location>
        <begin position="95"/>
        <end position="116"/>
    </location>
</feature>
<dbReference type="GO" id="GO:0005783">
    <property type="term" value="C:endoplasmic reticulum"/>
    <property type="evidence" value="ECO:0007669"/>
    <property type="project" value="TreeGrafter"/>
</dbReference>
<organism evidence="2 3">
    <name type="scientific">Hypsibius exemplaris</name>
    <name type="common">Freshwater tardigrade</name>
    <dbReference type="NCBI Taxonomy" id="2072580"/>
    <lineage>
        <taxon>Eukaryota</taxon>
        <taxon>Metazoa</taxon>
        <taxon>Ecdysozoa</taxon>
        <taxon>Tardigrada</taxon>
        <taxon>Eutardigrada</taxon>
        <taxon>Parachela</taxon>
        <taxon>Hypsibioidea</taxon>
        <taxon>Hypsibiidae</taxon>
        <taxon>Hypsibius</taxon>
    </lineage>
</organism>
<dbReference type="PANTHER" id="PTHR19316">
    <property type="entry name" value="PROTEIN FOLDING REGULATOR"/>
    <property type="match status" value="1"/>
</dbReference>
<evidence type="ECO:0000313" key="2">
    <source>
        <dbReference type="EMBL" id="OQV16900.1"/>
    </source>
</evidence>
<evidence type="ECO:0000256" key="1">
    <source>
        <dbReference type="SAM" id="MobiDB-lite"/>
    </source>
</evidence>
<dbReference type="EMBL" id="MTYJ01000069">
    <property type="protein sequence ID" value="OQV16900.1"/>
    <property type="molecule type" value="Genomic_DNA"/>
</dbReference>
<accession>A0A1W0WNV8</accession>
<dbReference type="Gene3D" id="1.25.10.10">
    <property type="entry name" value="Leucine-rich Repeat Variant"/>
    <property type="match status" value="1"/>
</dbReference>
<evidence type="ECO:0000313" key="3">
    <source>
        <dbReference type="Proteomes" id="UP000192578"/>
    </source>
</evidence>
<dbReference type="OrthoDB" id="10250458at2759"/>
<reference evidence="3" key="1">
    <citation type="submission" date="2017-01" db="EMBL/GenBank/DDBJ databases">
        <title>Comparative genomics of anhydrobiosis in the tardigrade Hypsibius dujardini.</title>
        <authorList>
            <person name="Yoshida Y."/>
            <person name="Koutsovoulos G."/>
            <person name="Laetsch D."/>
            <person name="Stevens L."/>
            <person name="Kumar S."/>
            <person name="Horikawa D."/>
            <person name="Ishino K."/>
            <person name="Komine S."/>
            <person name="Tomita M."/>
            <person name="Blaxter M."/>
            <person name="Arakawa K."/>
        </authorList>
    </citation>
    <scope>NUCLEOTIDE SEQUENCE [LARGE SCALE GENOMIC DNA]</scope>
    <source>
        <strain evidence="3">Z151</strain>
    </source>
</reference>
<dbReference type="InterPro" id="IPR050693">
    <property type="entry name" value="Hsp70_NEF-Inhibitors"/>
</dbReference>
<sequence>MERNSNPQPKDLLNMAIQASVEVGKAEDTAGMNEHRPGQADEILPGGTGSPEADETQKSHSLDVLLSLTESIDVANDLFKIGGFPVLQACLTGSESGQSRGRRLSSTLVRPNGKETQPQTRIKLLSALSSLLRSSPEAQRAFEQLDGLSALLRCMISSKDGKFQTSAAFMLSRVCSENAAFIDHLAKMGFVHHFVALLQKETASRSGGSTSPKSSPLFCGTVRWRDKTQRSGSDLPAFLQQRQKEIAGQEEFQEESEVSRRS</sequence>
<protein>
    <recommendedName>
        <fullName evidence="4">Nucleotide exchange factor SIL1</fullName>
    </recommendedName>
</protein>
<name>A0A1W0WNV8_HYPEX</name>
<feature type="compositionally biased region" description="Basic and acidic residues" evidence="1">
    <location>
        <begin position="24"/>
        <end position="39"/>
    </location>
</feature>